<feature type="compositionally biased region" description="Basic and acidic residues" evidence="1">
    <location>
        <begin position="1641"/>
        <end position="1654"/>
    </location>
</feature>
<feature type="region of interest" description="Disordered" evidence="1">
    <location>
        <begin position="506"/>
        <end position="579"/>
    </location>
</feature>
<feature type="compositionally biased region" description="Low complexity" evidence="1">
    <location>
        <begin position="1552"/>
        <end position="1580"/>
    </location>
</feature>
<feature type="region of interest" description="Disordered" evidence="1">
    <location>
        <begin position="2834"/>
        <end position="2881"/>
    </location>
</feature>
<dbReference type="GO" id="GO:0034498">
    <property type="term" value="P:early endosome to Golgi transport"/>
    <property type="evidence" value="ECO:0007669"/>
    <property type="project" value="TreeGrafter"/>
</dbReference>
<feature type="region of interest" description="Disordered" evidence="1">
    <location>
        <begin position="2474"/>
        <end position="2502"/>
    </location>
</feature>
<feature type="region of interest" description="Disordered" evidence="1">
    <location>
        <begin position="3363"/>
        <end position="3388"/>
    </location>
</feature>
<sequence>MMGAARDTIDMGGAPLPAFPIAYYDDQHLFPSLRPQIEARLPLEAVSIRCPLSPNVPLQCSGLRLELLPHHEPRFEGLLPPASGGSSYSASSLSASSVAMKAAFASIAGVAAHVPIGGGGATTVGVAGPDAASGGASGTGASGATASQRPAHGTHADRPFIYLQILHLEGMEDYKTHHRRMLKAWVDSLTEQHEEWLVLYVTPFTESESQNKSFKKMLDKLRSDLNTQGSRSKERFLRLPTDATGKFANNPAFLDLWNTFMVRLKETLVAAIETRYIQLEDDIQRHSQMSEPRFCPLFVAKENLALLHERCNRLEDALAVYDTMDLGSTTRHSSAVDIKQCHSLFISFGFDTPKDEVPLFFDSGRLRRLQQRVREDTISYVQFRQYLFAKQADLLVRLRRVEEMSARGVEMTSSLHKEIVAEGFAVAGHVWAFLACVNLAHFIVTKCVASPACSSTVSSEGPSRASSHPSASRSPRASTSGSASSALLHLKRPGFAVTRTLHRLTPPQFSLSPTRRQQTQRVSSQEAAGGKAALSSPPSPALAGATTRRSGDGAPGDSGLDAPRGQEAGLGQGSAGTVPASHARSAAHLYAYGAQQLQRLIAWRERAGWSLPLLDFPLAASTEDSLGRGESTGCREVGANCRSRGPFPGDFLEGEARPQEAETGRNKVQRELDTQQEAEDDASSCRDTRPLRLASAVLREGEKTSEEAGDGASQRDGRRFARSASSPCAGVGTPRAPEEDGPGVALASSFSLPWWFCSKSELREELQRRSDAEELLVHVFVLAGQQYVNCGYFRHAALLQFKLASAHFKRRDLEECRKALAKMLPLFVKEPWTALWVQCQQLMAEADRCLGDADSLSSSYFLSNVNAVPHPSFSWRLRHASKSSATSVSGVAVRGPHAPSGEEETPEEGEGDSGVKSQRRLRGVPFSGTETQPLLPPQLYLQRFVSLAQKQTDFQDINIDDGDELERPSFSSHEALGVESRRDGVRPQPYPLGPPTGAGSSSGPNSPSSSLETMKDAKESGTNAGLERRNVSRRLTRSATFMATAWLGPDVPSLLKKEGQIYIRAAPNLYCWGALKPALVGLRSASEREKVCGMRPALSLASIPQAGHLEAFLSSPQGLVVPYGPDDTPCTVPFVTPTAATSTHRAHGLSSGASGGFSAAPNPFAAVLKASLDGRTVGPYNAFHPTPGHLVRGADGEVRGVRAGGESAYSANTPSSALLPYYMNGGRSSGGSGVGSLYGASHSLRPSFFPRQGPDTLSTGVLSGSSVRGGAAGSVASQAGGLLGSVDQELLEQAVLRQLVDLIPLYRLPCHPELEPQNACLLAYATTLERVKPKSTAQLLGQLQQHRLLPVFSPSGGASSAAAGAAAAGGRATRERDGWTEREPGFDGASAPAGGRATGQPDLDRGRGRPAPQADPGERRVPLQPGSEERKSKPLEHEVEGEVGRGPHTGRETEEIERSGQTPAGRNATQSDDSERETGEAARGKHSDVSLLPNGGGATPQTVTAEEGEEESQRCEQGEWGQQMLLSRRRGSLPGPSTSEEGASAGPSRNPGSGAAASVASAQTLPAGAASARAGTARSSQGDATSTGDLSSGASSVRSSVLSEPSSGAVSDRGGASHLSPGVRVPAGREAPSPGASQKDPAPEPERGREETHRVPVSSSSSGDLSVQFRVYGRGPPDSYGRDERSPKVGSAYRSEPGPRAQREAVLAGGSGALETRAQTAPDSAKPSSLRTRPQPLRESEMATSASSAASPHYRSSRALSVLQMGSLQAAVPSLSVSLGQCVELRLHIHSSLVGPVEADAVVLRLSQLPCADFASGAGGSLGKHAPSGPGSVGGSPSAAAGLFGVGASRPHLEETHRQATSVWLVVGASLGAETTACSRDAVAQRPWEAEDQAQRHSRQVGKKAARLKLQPGMNSLSLFWSSRSQGVFVLEQVCVVVGAVVLVQWAGELPAPGMLDEVRQAMQDILLVSLEPGGATGRGRDPSDSDDETGRSAALTRGTRLSSFSSFSGSVASSLAGTKTHRIAPAALSGVKAALLDAAAEGLSGEQVENLKDEGEGSHCHTAQERNPTPVAAESAAVALSGRHRRVSRRFPNPFFAFADWGSAPAALAFEDRMAPQTPACLLPGYTPCGATLIHSDAPLERMLRPLIFEFRPPATAVQLHIQPAGPNASFLFLNAKNYLKIRVDILPGLLVFPRPARLRVLQCLLPAACTASLLAEEDEDLVDDLASETPGALSGMAASGRLGLQNRASDPFGGTLPEGPEAAGTAQDLWAAPAGGASPQRRLSKPQAVGEVDSGGEGEAGSGQGDLKDTASRAVPGRAPSTTAVGSSVSAHIDESASSLRKPDPSSESWRRCGERESARGTAVSFQKGFASSSLSGAGEEGTLQWREGSTIGAGRAGTEGCITPRSMATRSWEGDEQLFEGAAVQLNFCWEEAIATAVDDMPAHIGLHGGQGLDMSGFQGGGKDTRREATALDGQLRGSRSTTRWQGENDPLDASSGADCEGGDGLPVLEQFDFIRIRAAADEGGDVLAIVPRRSPLATAPAALARECAPGDSSSSRLPGEAVFSGEDGSSFEETATSCEPEGSTFSQGWLDLPKFCRNVEVLVPVVPVHATCVRTPDSFGGLVPSFSMARQSEEPADETGRMADASWPGSEDQSAAPREQSVPASRSDLEPSGESTVQDMGAAAPRCVGSCPEARVGSLKSFSSASPCREALPRLPSRGTHTQRSSLFRWRSGSVVSWQDAVGQGGNRQRPDGRRLATSQSSAVRCGSASWDGRDDGGRGEASDARPFPGGFERDGSSLAVAEDAAHVVASLQFYTSTGVDVCDRSLRRVRRRERQRSEQTKRLAGNGEGAETLGSAARTPGDKSGGTDNGSDLRSGDSVPNSLLGYFVPAIYCGGDGDACQLSPCRSDLHASDFPLAASSLGDVSAVAVDGGGSKREGNPRGDESNRYSAADCSARPLSRLGGSISVIERGIEGRRDLAGEGLEEQFDSITCSMSCTRLCRRRREEHRRQSKLNKTAKRAPQADGETPLRSARAASPSSGTAEDDDEAGMYGAVCSPCPLSTEGEGDDDSSLSPSEDEEEPCARQPQPITILRVQTSRVHRLQVRLALTHSCRTLHLSGGNVLHQIFLQGCSPTEPVVLDCASISPVSALQNDSERDKRVGERKTLPEAMQGRRKGPDRVRVSLIVPSPLCPGFSSQLHWQDEGSVQLKTLLFGGQITTLLVRLQHRHADDACASFASRRQHRGEADPSRLGGSQQIRHWRDEERGADAFNEARRSEQRLATLHEQEEHWSGQEPDTSSWKDEPATSLTPRLEPYLLSVYYRFLEPQFPHISSGETPQPASSAAFPACTSTCAGPATKPPALALPPPSLPNAPLEENHSCRSRSEGSQPLVYHIPLLLPVQKFPVDVMVLAPRTGRVSTPLFVSLVFTNCSDIQLQVRHSVSLEFDETYSQRQQPVGDRNNSSLSSAFSSRAGLLADDSHLPASHFGGRSAGANGVAGERGRERSRMLATSNSGLGDGERRRGTAGVSQTGGPGASPRLGECHDWLMVGSKCRTTVLPARSQTQVRFQLIPLRAGSLFLPVVRVYVRPGEDLRDSGNLSSQATRHLSLRNSLDAASMQSDQCTSQPRTDAYNSDTSADSPGPATVTQASGVSSSAACDFSRSEENADFRKLLTNTGVESYASSWITMPEGDSVTAGREVLVLPKVLSNPDLRLLPD</sequence>
<feature type="region of interest" description="Disordered" evidence="1">
    <location>
        <begin position="3490"/>
        <end position="3545"/>
    </location>
</feature>
<feature type="compositionally biased region" description="Polar residues" evidence="1">
    <location>
        <begin position="2322"/>
        <end position="2332"/>
    </location>
</feature>
<feature type="compositionally biased region" description="Basic and acidic residues" evidence="1">
    <location>
        <begin position="2343"/>
        <end position="2361"/>
    </location>
</feature>
<feature type="compositionally biased region" description="Low complexity" evidence="1">
    <location>
        <begin position="1354"/>
        <end position="1370"/>
    </location>
</feature>
<feature type="compositionally biased region" description="Gly residues" evidence="1">
    <location>
        <begin position="2295"/>
        <end position="2306"/>
    </location>
</feature>
<feature type="compositionally biased region" description="Low complexity" evidence="1">
    <location>
        <begin position="3033"/>
        <end position="3046"/>
    </location>
</feature>
<feature type="compositionally biased region" description="Basic and acidic residues" evidence="1">
    <location>
        <begin position="3158"/>
        <end position="3171"/>
    </location>
</feature>
<evidence type="ECO:0000313" key="3">
    <source>
        <dbReference type="EMBL" id="CEL68833.1"/>
    </source>
</evidence>
<reference evidence="3" key="1">
    <citation type="journal article" date="2015" name="PLoS ONE">
        <title>Comprehensive Evaluation of Toxoplasma gondii VEG and Neospora caninum LIV Genomes with Tachyzoite Stage Transcriptome and Proteome Defines Novel Transcript Features.</title>
        <authorList>
            <person name="Ramaprasad A."/>
            <person name="Mourier T."/>
            <person name="Naeem R."/>
            <person name="Malas T.B."/>
            <person name="Moussa E."/>
            <person name="Panigrahi A."/>
            <person name="Vermont S.J."/>
            <person name="Otto T.D."/>
            <person name="Wastling J."/>
            <person name="Pain A."/>
        </authorList>
    </citation>
    <scope>NUCLEOTIDE SEQUENCE</scope>
    <source>
        <strain evidence="3">Liverpool</strain>
    </source>
</reference>
<feature type="region of interest" description="Disordered" evidence="1">
    <location>
        <begin position="1971"/>
        <end position="1996"/>
    </location>
</feature>
<dbReference type="GO" id="GO:1990071">
    <property type="term" value="C:TRAPPII protein complex"/>
    <property type="evidence" value="ECO:0007669"/>
    <property type="project" value="InterPro"/>
</dbReference>
<feature type="region of interest" description="Disordered" evidence="1">
    <location>
        <begin position="132"/>
        <end position="153"/>
    </location>
</feature>
<feature type="compositionally biased region" description="Basic and acidic residues" evidence="1">
    <location>
        <begin position="2938"/>
        <end position="2951"/>
    </location>
</feature>
<dbReference type="GO" id="GO:0006891">
    <property type="term" value="P:intra-Golgi vesicle-mediated transport"/>
    <property type="evidence" value="ECO:0007669"/>
    <property type="project" value="TreeGrafter"/>
</dbReference>
<feature type="region of interest" description="Disordered" evidence="1">
    <location>
        <begin position="3616"/>
        <end position="3654"/>
    </location>
</feature>
<feature type="region of interest" description="Disordered" evidence="1">
    <location>
        <begin position="2934"/>
        <end position="2954"/>
    </location>
</feature>
<gene>
    <name evidence="3" type="ORF">BN1204_045660</name>
</gene>
<feature type="region of interest" description="Disordered" evidence="1">
    <location>
        <begin position="1717"/>
        <end position="1753"/>
    </location>
</feature>
<dbReference type="PANTHER" id="PTHR13251:SF3">
    <property type="entry name" value="TRAFFICKING PROTEIN PARTICLE COMPLEX SUBUNIT 10"/>
    <property type="match status" value="1"/>
</dbReference>
<feature type="region of interest" description="Disordered" evidence="1">
    <location>
        <begin position="3155"/>
        <end position="3183"/>
    </location>
</feature>
<name>A0A0F7UG24_NEOCL</name>
<feature type="compositionally biased region" description="Polar residues" evidence="1">
    <location>
        <begin position="1581"/>
        <end position="1590"/>
    </location>
</feature>
<feature type="compositionally biased region" description="Low complexity" evidence="1">
    <location>
        <begin position="2371"/>
        <end position="2384"/>
    </location>
</feature>
<feature type="compositionally biased region" description="Basic residues" evidence="1">
    <location>
        <begin position="3012"/>
        <end position="3023"/>
    </location>
</feature>
<feature type="compositionally biased region" description="Basic and acidic residues" evidence="1">
    <location>
        <begin position="1372"/>
        <end position="1385"/>
    </location>
</feature>
<feature type="compositionally biased region" description="Basic and acidic residues" evidence="1">
    <location>
        <begin position="2776"/>
        <end position="2788"/>
    </location>
</feature>
<dbReference type="InterPro" id="IPR056913">
    <property type="entry name" value="TRAPPC10/Trs130_N"/>
</dbReference>
<feature type="region of interest" description="Disordered" evidence="1">
    <location>
        <begin position="3243"/>
        <end position="3269"/>
    </location>
</feature>
<feature type="compositionally biased region" description="Low complexity" evidence="1">
    <location>
        <begin position="1591"/>
        <end position="1607"/>
    </location>
</feature>
<dbReference type="Pfam" id="PF23036">
    <property type="entry name" value="TRAPPC10_1st"/>
    <property type="match status" value="1"/>
</dbReference>
<evidence type="ECO:0000259" key="2">
    <source>
        <dbReference type="Pfam" id="PF23036"/>
    </source>
</evidence>
<feature type="region of interest" description="Disordered" evidence="1">
    <location>
        <begin position="886"/>
        <end position="918"/>
    </location>
</feature>
<feature type="region of interest" description="Disordered" evidence="1">
    <location>
        <begin position="1354"/>
        <end position="1705"/>
    </location>
</feature>
<feature type="region of interest" description="Disordered" evidence="1">
    <location>
        <begin position="455"/>
        <end position="486"/>
    </location>
</feature>
<feature type="region of interest" description="Disordered" evidence="1">
    <location>
        <begin position="2745"/>
        <end position="2795"/>
    </location>
</feature>
<feature type="compositionally biased region" description="Polar residues" evidence="1">
    <location>
        <begin position="2575"/>
        <end position="2586"/>
    </location>
</feature>
<feature type="compositionally biased region" description="Basic and acidic residues" evidence="1">
    <location>
        <begin position="654"/>
        <end position="673"/>
    </location>
</feature>
<feature type="compositionally biased region" description="Low complexity" evidence="1">
    <location>
        <begin position="514"/>
        <end position="545"/>
    </location>
</feature>
<dbReference type="EMBL" id="LN714485">
    <property type="protein sequence ID" value="CEL68833.1"/>
    <property type="molecule type" value="Genomic_DNA"/>
</dbReference>
<proteinExistence type="predicted"/>
<feature type="region of interest" description="Disordered" evidence="1">
    <location>
        <begin position="3289"/>
        <end position="3311"/>
    </location>
</feature>
<feature type="compositionally biased region" description="Polar residues" evidence="1">
    <location>
        <begin position="1459"/>
        <end position="1471"/>
    </location>
</feature>
<evidence type="ECO:0000256" key="1">
    <source>
        <dbReference type="SAM" id="MobiDB-lite"/>
    </source>
</evidence>
<feature type="compositionally biased region" description="Polar residues" evidence="1">
    <location>
        <begin position="1717"/>
        <end position="1732"/>
    </location>
</feature>
<dbReference type="GO" id="GO:0005829">
    <property type="term" value="C:cytosol"/>
    <property type="evidence" value="ECO:0007669"/>
    <property type="project" value="GOC"/>
</dbReference>
<feature type="compositionally biased region" description="Polar residues" evidence="1">
    <location>
        <begin position="3621"/>
        <end position="3654"/>
    </location>
</feature>
<feature type="region of interest" description="Disordered" evidence="1">
    <location>
        <begin position="2551"/>
        <end position="2586"/>
    </location>
</feature>
<feature type="domain" description="TRAPPC10/Trs130 N-terminal" evidence="2">
    <location>
        <begin position="148"/>
        <end position="404"/>
    </location>
</feature>
<protein>
    <recommendedName>
        <fullName evidence="2">TRAPPC10/Trs130 N-terminal domain-containing protein</fullName>
    </recommendedName>
</protein>
<feature type="compositionally biased region" description="Acidic residues" evidence="1">
    <location>
        <begin position="901"/>
        <end position="911"/>
    </location>
</feature>
<accession>A0A0F7UG24</accession>
<feature type="region of interest" description="Disordered" evidence="1">
    <location>
        <begin position="2706"/>
        <end position="2730"/>
    </location>
</feature>
<feature type="region of interest" description="Disordered" evidence="1">
    <location>
        <begin position="2274"/>
        <end position="2405"/>
    </location>
</feature>
<dbReference type="PANTHER" id="PTHR13251">
    <property type="entry name" value="EPILEPSY HOLOPROSENCEPHALY CANDIDATE 1/TMEM1"/>
    <property type="match status" value="1"/>
</dbReference>
<feature type="compositionally biased region" description="Basic and acidic residues" evidence="1">
    <location>
        <begin position="1416"/>
        <end position="1458"/>
    </location>
</feature>
<feature type="compositionally biased region" description="Low complexity" evidence="1">
    <location>
        <begin position="462"/>
        <end position="486"/>
    </location>
</feature>
<feature type="region of interest" description="Disordered" evidence="1">
    <location>
        <begin position="645"/>
        <end position="744"/>
    </location>
</feature>
<feature type="compositionally biased region" description="Low complexity" evidence="1">
    <location>
        <begin position="995"/>
        <end position="1010"/>
    </location>
</feature>
<feature type="compositionally biased region" description="Acidic residues" evidence="1">
    <location>
        <begin position="3069"/>
        <end position="3085"/>
    </location>
</feature>
<dbReference type="InterPro" id="IPR045126">
    <property type="entry name" value="TRAPPC10/Trs130"/>
</dbReference>
<organism evidence="3">
    <name type="scientific">Neospora caninum (strain Liverpool)</name>
    <dbReference type="NCBI Taxonomy" id="572307"/>
    <lineage>
        <taxon>Eukaryota</taxon>
        <taxon>Sar</taxon>
        <taxon>Alveolata</taxon>
        <taxon>Apicomplexa</taxon>
        <taxon>Conoidasida</taxon>
        <taxon>Coccidia</taxon>
        <taxon>Eucoccidiorida</taxon>
        <taxon>Eimeriorina</taxon>
        <taxon>Sarcocystidae</taxon>
        <taxon>Neospora</taxon>
    </lineage>
</organism>
<feature type="compositionally biased region" description="Basic and acidic residues" evidence="1">
    <location>
        <begin position="1476"/>
        <end position="1488"/>
    </location>
</feature>
<feature type="region of interest" description="Disordered" evidence="1">
    <location>
        <begin position="2628"/>
        <end position="2685"/>
    </location>
</feature>
<feature type="region of interest" description="Disordered" evidence="1">
    <location>
        <begin position="3012"/>
        <end position="3094"/>
    </location>
</feature>
<feature type="region of interest" description="Disordered" evidence="1">
    <location>
        <begin position="959"/>
        <end position="1031"/>
    </location>
</feature>